<feature type="compositionally biased region" description="Basic and acidic residues" evidence="1">
    <location>
        <begin position="72"/>
        <end position="85"/>
    </location>
</feature>
<protein>
    <submittedName>
        <fullName evidence="2">Uncharacterized protein</fullName>
    </submittedName>
</protein>
<comment type="caution">
    <text evidence="2">The sequence shown here is derived from an EMBL/GenBank/DDBJ whole genome shotgun (WGS) entry which is preliminary data.</text>
</comment>
<dbReference type="EMBL" id="SRLO01001291">
    <property type="protein sequence ID" value="TNN39302.1"/>
    <property type="molecule type" value="Genomic_DNA"/>
</dbReference>
<proteinExistence type="predicted"/>
<evidence type="ECO:0000313" key="3">
    <source>
        <dbReference type="Proteomes" id="UP000314294"/>
    </source>
</evidence>
<evidence type="ECO:0000313" key="2">
    <source>
        <dbReference type="EMBL" id="TNN39302.1"/>
    </source>
</evidence>
<dbReference type="Proteomes" id="UP000314294">
    <property type="component" value="Unassembled WGS sequence"/>
</dbReference>
<gene>
    <name evidence="2" type="ORF">EYF80_050534</name>
</gene>
<dbReference type="AlphaFoldDB" id="A0A4Z2FFW9"/>
<feature type="compositionally biased region" description="Basic and acidic residues" evidence="1">
    <location>
        <begin position="48"/>
        <end position="63"/>
    </location>
</feature>
<organism evidence="2 3">
    <name type="scientific">Liparis tanakae</name>
    <name type="common">Tanaka's snailfish</name>
    <dbReference type="NCBI Taxonomy" id="230148"/>
    <lineage>
        <taxon>Eukaryota</taxon>
        <taxon>Metazoa</taxon>
        <taxon>Chordata</taxon>
        <taxon>Craniata</taxon>
        <taxon>Vertebrata</taxon>
        <taxon>Euteleostomi</taxon>
        <taxon>Actinopterygii</taxon>
        <taxon>Neopterygii</taxon>
        <taxon>Teleostei</taxon>
        <taxon>Neoteleostei</taxon>
        <taxon>Acanthomorphata</taxon>
        <taxon>Eupercaria</taxon>
        <taxon>Perciformes</taxon>
        <taxon>Cottioidei</taxon>
        <taxon>Cottales</taxon>
        <taxon>Liparidae</taxon>
        <taxon>Liparis</taxon>
    </lineage>
</organism>
<sequence>MIGWQRVPQVPHRKGGLLAIDLLRPVSGDLRVASGGPTQEGEAGTGRTAREREREGGREEGRKGQTALGLHSEAEPEAPRRRQDNSDSALTRGQSRGCKVARLCERSPNPASKPIWLIILRLFLRRRNKTGSRPRT</sequence>
<accession>A0A4Z2FFW9</accession>
<keyword evidence="3" id="KW-1185">Reference proteome</keyword>
<feature type="region of interest" description="Disordered" evidence="1">
    <location>
        <begin position="29"/>
        <end position="98"/>
    </location>
</feature>
<reference evidence="2 3" key="1">
    <citation type="submission" date="2019-03" db="EMBL/GenBank/DDBJ databases">
        <title>First draft genome of Liparis tanakae, snailfish: a comprehensive survey of snailfish specific genes.</title>
        <authorList>
            <person name="Kim W."/>
            <person name="Song I."/>
            <person name="Jeong J.-H."/>
            <person name="Kim D."/>
            <person name="Kim S."/>
            <person name="Ryu S."/>
            <person name="Song J.Y."/>
            <person name="Lee S.K."/>
        </authorList>
    </citation>
    <scope>NUCLEOTIDE SEQUENCE [LARGE SCALE GENOMIC DNA]</scope>
    <source>
        <tissue evidence="2">Muscle</tissue>
    </source>
</reference>
<name>A0A4Z2FFW9_9TELE</name>
<evidence type="ECO:0000256" key="1">
    <source>
        <dbReference type="SAM" id="MobiDB-lite"/>
    </source>
</evidence>